<reference evidence="5" key="3">
    <citation type="submission" date="2015-06" db="UniProtKB">
        <authorList>
            <consortium name="EnsemblMetazoa"/>
        </authorList>
    </citation>
    <scope>IDENTIFICATION</scope>
</reference>
<dbReference type="GO" id="GO:0008028">
    <property type="term" value="F:monocarboxylic acid transmembrane transporter activity"/>
    <property type="evidence" value="ECO:0007669"/>
    <property type="project" value="TreeGrafter"/>
</dbReference>
<evidence type="ECO:0000313" key="4">
    <source>
        <dbReference type="EMBL" id="ELT95144.1"/>
    </source>
</evidence>
<feature type="transmembrane region" description="Helical" evidence="2">
    <location>
        <begin position="311"/>
        <end position="331"/>
    </location>
</feature>
<dbReference type="Proteomes" id="UP000014760">
    <property type="component" value="Unassembled WGS sequence"/>
</dbReference>
<dbReference type="PROSITE" id="PS50850">
    <property type="entry name" value="MFS"/>
    <property type="match status" value="1"/>
</dbReference>
<feature type="transmembrane region" description="Helical" evidence="2">
    <location>
        <begin position="337"/>
        <end position="360"/>
    </location>
</feature>
<dbReference type="PANTHER" id="PTHR11360:SF284">
    <property type="entry name" value="EG:103B4.3 PROTEIN-RELATED"/>
    <property type="match status" value="1"/>
</dbReference>
<feature type="transmembrane region" description="Helical" evidence="2">
    <location>
        <begin position="84"/>
        <end position="104"/>
    </location>
</feature>
<evidence type="ECO:0000313" key="6">
    <source>
        <dbReference type="Proteomes" id="UP000014760"/>
    </source>
</evidence>
<keyword evidence="6" id="KW-1185">Reference proteome</keyword>
<evidence type="ECO:0000259" key="3">
    <source>
        <dbReference type="PROSITE" id="PS50850"/>
    </source>
</evidence>
<feature type="transmembrane region" description="Helical" evidence="2">
    <location>
        <begin position="245"/>
        <end position="267"/>
    </location>
</feature>
<evidence type="ECO:0000313" key="5">
    <source>
        <dbReference type="EnsemblMetazoa" id="CapteP203034"/>
    </source>
</evidence>
<accession>R7TNC8</accession>
<feature type="transmembrane region" description="Helical" evidence="2">
    <location>
        <begin position="403"/>
        <end position="425"/>
    </location>
</feature>
<dbReference type="Gene3D" id="1.20.1250.20">
    <property type="entry name" value="MFS general substrate transporter like domains"/>
    <property type="match status" value="1"/>
</dbReference>
<dbReference type="GO" id="GO:0016020">
    <property type="term" value="C:membrane"/>
    <property type="evidence" value="ECO:0007669"/>
    <property type="project" value="UniProtKB-SubCell"/>
</dbReference>
<dbReference type="InterPro" id="IPR011701">
    <property type="entry name" value="MFS"/>
</dbReference>
<reference evidence="4 6" key="2">
    <citation type="journal article" date="2013" name="Nature">
        <title>Insights into bilaterian evolution from three spiralian genomes.</title>
        <authorList>
            <person name="Simakov O."/>
            <person name="Marletaz F."/>
            <person name="Cho S.J."/>
            <person name="Edsinger-Gonzales E."/>
            <person name="Havlak P."/>
            <person name="Hellsten U."/>
            <person name="Kuo D.H."/>
            <person name="Larsson T."/>
            <person name="Lv J."/>
            <person name="Arendt D."/>
            <person name="Savage R."/>
            <person name="Osoegawa K."/>
            <person name="de Jong P."/>
            <person name="Grimwood J."/>
            <person name="Chapman J.A."/>
            <person name="Shapiro H."/>
            <person name="Aerts A."/>
            <person name="Otillar R.P."/>
            <person name="Terry A.Y."/>
            <person name="Boore J.L."/>
            <person name="Grigoriev I.V."/>
            <person name="Lindberg D.R."/>
            <person name="Seaver E.C."/>
            <person name="Weisblat D.A."/>
            <person name="Putnam N.H."/>
            <person name="Rokhsar D.S."/>
        </authorList>
    </citation>
    <scope>NUCLEOTIDE SEQUENCE</scope>
    <source>
        <strain evidence="4 6">I ESC-2004</strain>
    </source>
</reference>
<dbReference type="OrthoDB" id="6265014at2759"/>
<dbReference type="AlphaFoldDB" id="R7TNC8"/>
<evidence type="ECO:0000256" key="2">
    <source>
        <dbReference type="SAM" id="Phobius"/>
    </source>
</evidence>
<keyword evidence="2" id="KW-0472">Membrane</keyword>
<dbReference type="OMA" id="IACIAHW"/>
<dbReference type="InterPro" id="IPR020846">
    <property type="entry name" value="MFS_dom"/>
</dbReference>
<gene>
    <name evidence="4" type="ORF">CAPTEDRAFT_203034</name>
</gene>
<protein>
    <recommendedName>
        <fullName evidence="3">Major facilitator superfamily (MFS) profile domain-containing protein</fullName>
    </recommendedName>
</protein>
<dbReference type="PANTHER" id="PTHR11360">
    <property type="entry name" value="MONOCARBOXYLATE TRANSPORTER"/>
    <property type="match status" value="1"/>
</dbReference>
<feature type="transmembrane region" description="Helical" evidence="2">
    <location>
        <begin position="20"/>
        <end position="44"/>
    </location>
</feature>
<keyword evidence="2" id="KW-0812">Transmembrane</keyword>
<dbReference type="SUPFAM" id="SSF103473">
    <property type="entry name" value="MFS general substrate transporter"/>
    <property type="match status" value="1"/>
</dbReference>
<dbReference type="InterPro" id="IPR050327">
    <property type="entry name" value="Proton-linked_MCT"/>
</dbReference>
<feature type="transmembrane region" description="Helical" evidence="2">
    <location>
        <begin position="177"/>
        <end position="197"/>
    </location>
</feature>
<feature type="transmembrane region" description="Helical" evidence="2">
    <location>
        <begin position="110"/>
        <end position="130"/>
    </location>
</feature>
<organism evidence="4">
    <name type="scientific">Capitella teleta</name>
    <name type="common">Polychaete worm</name>
    <dbReference type="NCBI Taxonomy" id="283909"/>
    <lineage>
        <taxon>Eukaryota</taxon>
        <taxon>Metazoa</taxon>
        <taxon>Spiralia</taxon>
        <taxon>Lophotrochozoa</taxon>
        <taxon>Annelida</taxon>
        <taxon>Polychaeta</taxon>
        <taxon>Sedentaria</taxon>
        <taxon>Scolecida</taxon>
        <taxon>Capitellidae</taxon>
        <taxon>Capitella</taxon>
    </lineage>
</organism>
<feature type="transmembrane region" description="Helical" evidence="2">
    <location>
        <begin position="372"/>
        <end position="391"/>
    </location>
</feature>
<dbReference type="InterPro" id="IPR036259">
    <property type="entry name" value="MFS_trans_sf"/>
</dbReference>
<reference evidence="6" key="1">
    <citation type="submission" date="2012-12" db="EMBL/GenBank/DDBJ databases">
        <authorList>
            <person name="Hellsten U."/>
            <person name="Grimwood J."/>
            <person name="Chapman J.A."/>
            <person name="Shapiro H."/>
            <person name="Aerts A."/>
            <person name="Otillar R.P."/>
            <person name="Terry A.Y."/>
            <person name="Boore J.L."/>
            <person name="Simakov O."/>
            <person name="Marletaz F."/>
            <person name="Cho S.-J."/>
            <person name="Edsinger-Gonzales E."/>
            <person name="Havlak P."/>
            <person name="Kuo D.-H."/>
            <person name="Larsson T."/>
            <person name="Lv J."/>
            <person name="Arendt D."/>
            <person name="Savage R."/>
            <person name="Osoegawa K."/>
            <person name="de Jong P."/>
            <person name="Lindberg D.R."/>
            <person name="Seaver E.C."/>
            <person name="Weisblat D.A."/>
            <person name="Putnam N.H."/>
            <person name="Grigoriev I.V."/>
            <person name="Rokhsar D.S."/>
        </authorList>
    </citation>
    <scope>NUCLEOTIDE SEQUENCE</scope>
    <source>
        <strain evidence="6">I ESC-2004</strain>
    </source>
</reference>
<dbReference type="EMBL" id="KB309217">
    <property type="protein sequence ID" value="ELT95144.1"/>
    <property type="molecule type" value="Genomic_DNA"/>
</dbReference>
<dbReference type="EnsemblMetazoa" id="CapteT203034">
    <property type="protein sequence ID" value="CapteP203034"/>
    <property type="gene ID" value="CapteG203034"/>
</dbReference>
<feature type="transmembrane region" description="Helical" evidence="2">
    <location>
        <begin position="150"/>
        <end position="171"/>
    </location>
</feature>
<evidence type="ECO:0000256" key="1">
    <source>
        <dbReference type="ARBA" id="ARBA00004141"/>
    </source>
</evidence>
<sequence length="437" mass="46663">MTKSKLTRNVRKFTDSKFSWIINVMSCSTLYALSANIITLGIILPDFIHHFQVSQSKLGMLGSVKLAIFDLGSGLLGGPLTQKYGCRVIAMSGLMLAAMGTLAASFVDDYLWLMVTFSIIPGFGLAGVFIPSSVIVHQYHNKRRALASSATSAGLGLATFTFPVIMSLAIAKLGWRFALVMLAAIEMQMVAAAMMFMPNPDLRVKATQTPIQQEDLEDQEPTKPVEGKNQKHKCNLDISLLKNPAFLLFIAAFALAGNAGSVYLSFAIHRGIFQGIDRIQASIIMVVFGSCSTGGRIGAGVLGNMQCTKNNSLSAACVFGTGIVTCVSLIAGDSLALHSVFAGLVGLLSGGFQGLYSTLLVDLVGLKQLPRAMGLVQMIKCLVTAVSLPIAGHLFDSTQNYEATYLLSGVTLIFSAGLLVLSGLINRRLSKELDEFN</sequence>
<keyword evidence="2" id="KW-1133">Transmembrane helix</keyword>
<dbReference type="EMBL" id="AMQN01002457">
    <property type="status" value="NOT_ANNOTATED_CDS"/>
    <property type="molecule type" value="Genomic_DNA"/>
</dbReference>
<comment type="subcellular location">
    <subcellularLocation>
        <location evidence="1">Membrane</location>
        <topology evidence="1">Multi-pass membrane protein</topology>
    </subcellularLocation>
</comment>
<dbReference type="STRING" id="283909.R7TNC8"/>
<dbReference type="Pfam" id="PF07690">
    <property type="entry name" value="MFS_1"/>
    <property type="match status" value="1"/>
</dbReference>
<proteinExistence type="predicted"/>
<name>R7TNC8_CAPTE</name>
<feature type="domain" description="Major facilitator superfamily (MFS) profile" evidence="3">
    <location>
        <begin position="20"/>
        <end position="434"/>
    </location>
</feature>
<feature type="transmembrane region" description="Helical" evidence="2">
    <location>
        <begin position="279"/>
        <end position="299"/>
    </location>
</feature>
<dbReference type="HOGENOM" id="CLU_001265_59_1_1"/>
<feature type="transmembrane region" description="Helical" evidence="2">
    <location>
        <begin position="56"/>
        <end position="77"/>
    </location>
</feature>